<gene>
    <name evidence="13" type="primary">metG</name>
    <name evidence="15" type="ORF">SAMN02745124_01357</name>
</gene>
<dbReference type="CDD" id="cd00814">
    <property type="entry name" value="MetRS_core"/>
    <property type="match status" value="1"/>
</dbReference>
<comment type="function">
    <text evidence="1 13">Is required not only for elongation of protein synthesis but also for the initiation of all mRNA translation through initiator tRNA(fMet) aminoacylation.</text>
</comment>
<dbReference type="FunFam" id="2.170.220.10:FF:000003">
    <property type="entry name" value="Methionine--tRNA ligase"/>
    <property type="match status" value="1"/>
</dbReference>
<dbReference type="Pfam" id="PF09334">
    <property type="entry name" value="tRNA-synt_1g"/>
    <property type="match status" value="2"/>
</dbReference>
<dbReference type="Pfam" id="PF01588">
    <property type="entry name" value="tRNA_bind"/>
    <property type="match status" value="1"/>
</dbReference>
<accession>A0A1M5UW75</accession>
<dbReference type="STRING" id="1121409.SAMN02745124_01357"/>
<evidence type="ECO:0000256" key="11">
    <source>
        <dbReference type="ARBA" id="ARBA00023146"/>
    </source>
</evidence>
<comment type="catalytic activity">
    <reaction evidence="12 13">
        <text>tRNA(Met) + L-methionine + ATP = L-methionyl-tRNA(Met) + AMP + diphosphate</text>
        <dbReference type="Rhea" id="RHEA:13481"/>
        <dbReference type="Rhea" id="RHEA-COMP:9667"/>
        <dbReference type="Rhea" id="RHEA-COMP:9698"/>
        <dbReference type="ChEBI" id="CHEBI:30616"/>
        <dbReference type="ChEBI" id="CHEBI:33019"/>
        <dbReference type="ChEBI" id="CHEBI:57844"/>
        <dbReference type="ChEBI" id="CHEBI:78442"/>
        <dbReference type="ChEBI" id="CHEBI:78530"/>
        <dbReference type="ChEBI" id="CHEBI:456215"/>
        <dbReference type="EC" id="6.1.1.10"/>
    </reaction>
</comment>
<keyword evidence="6 13" id="KW-0436">Ligase</keyword>
<keyword evidence="4 13" id="KW-0963">Cytoplasm</keyword>
<dbReference type="GO" id="GO:0004825">
    <property type="term" value="F:methionine-tRNA ligase activity"/>
    <property type="evidence" value="ECO:0007669"/>
    <property type="project" value="UniProtKB-UniRule"/>
</dbReference>
<proteinExistence type="inferred from homology"/>
<evidence type="ECO:0000259" key="14">
    <source>
        <dbReference type="PROSITE" id="PS50886"/>
    </source>
</evidence>
<evidence type="ECO:0000256" key="13">
    <source>
        <dbReference type="HAMAP-Rule" id="MF_01228"/>
    </source>
</evidence>
<evidence type="ECO:0000256" key="5">
    <source>
        <dbReference type="ARBA" id="ARBA00022555"/>
    </source>
</evidence>
<dbReference type="OrthoDB" id="9810191at2"/>
<feature type="short sequence motif" description="'KMSKS' region" evidence="13">
    <location>
        <begin position="294"/>
        <end position="298"/>
    </location>
</feature>
<evidence type="ECO:0000256" key="7">
    <source>
        <dbReference type="ARBA" id="ARBA00022741"/>
    </source>
</evidence>
<feature type="short sequence motif" description="'HIGH' region" evidence="13">
    <location>
        <begin position="10"/>
        <end position="20"/>
    </location>
</feature>
<dbReference type="GO" id="GO:0005524">
    <property type="term" value="F:ATP binding"/>
    <property type="evidence" value="ECO:0007669"/>
    <property type="project" value="UniProtKB-UniRule"/>
</dbReference>
<dbReference type="InterPro" id="IPR023457">
    <property type="entry name" value="Met-tRNA_synth_2"/>
</dbReference>
<dbReference type="RefSeq" id="WP_073374553.1">
    <property type="nucleotide sequence ID" value="NZ_FQXS01000006.1"/>
</dbReference>
<dbReference type="NCBIfam" id="TIGR00398">
    <property type="entry name" value="metG"/>
    <property type="match status" value="1"/>
</dbReference>
<dbReference type="InterPro" id="IPR041872">
    <property type="entry name" value="Anticodon_Met"/>
</dbReference>
<evidence type="ECO:0000256" key="3">
    <source>
        <dbReference type="ARBA" id="ARBA00011738"/>
    </source>
</evidence>
<keyword evidence="16" id="KW-1185">Reference proteome</keyword>
<dbReference type="CDD" id="cd07957">
    <property type="entry name" value="Anticodon_Ia_Met"/>
    <property type="match status" value="1"/>
</dbReference>
<name>A0A1M5UW75_9BACT</name>
<dbReference type="InterPro" id="IPR014729">
    <property type="entry name" value="Rossmann-like_a/b/a_fold"/>
</dbReference>
<organism evidence="15 16">
    <name type="scientific">Desulfofustis glycolicus DSM 9705</name>
    <dbReference type="NCBI Taxonomy" id="1121409"/>
    <lineage>
        <taxon>Bacteria</taxon>
        <taxon>Pseudomonadati</taxon>
        <taxon>Thermodesulfobacteriota</taxon>
        <taxon>Desulfobulbia</taxon>
        <taxon>Desulfobulbales</taxon>
        <taxon>Desulfocapsaceae</taxon>
        <taxon>Desulfofustis</taxon>
    </lineage>
</organism>
<keyword evidence="13" id="KW-0862">Zinc</keyword>
<feature type="binding site" evidence="13">
    <location>
        <position position="125"/>
    </location>
    <ligand>
        <name>Zn(2+)</name>
        <dbReference type="ChEBI" id="CHEBI:29105"/>
    </ligand>
</feature>
<dbReference type="CDD" id="cd02800">
    <property type="entry name" value="tRNA_bind_EcMetRS_like"/>
    <property type="match status" value="1"/>
</dbReference>
<dbReference type="PANTHER" id="PTHR43326:SF1">
    <property type="entry name" value="METHIONINE--TRNA LIGASE, MITOCHONDRIAL"/>
    <property type="match status" value="1"/>
</dbReference>
<evidence type="ECO:0000256" key="10">
    <source>
        <dbReference type="ARBA" id="ARBA00022917"/>
    </source>
</evidence>
<feature type="binding site" evidence="13">
    <location>
        <position position="128"/>
    </location>
    <ligand>
        <name>Zn(2+)</name>
        <dbReference type="ChEBI" id="CHEBI:29105"/>
    </ligand>
</feature>
<dbReference type="GO" id="GO:0005737">
    <property type="term" value="C:cytoplasm"/>
    <property type="evidence" value="ECO:0007669"/>
    <property type="project" value="UniProtKB-SubCell"/>
</dbReference>
<feature type="domain" description="TRNA-binding" evidence="14">
    <location>
        <begin position="544"/>
        <end position="648"/>
    </location>
</feature>
<comment type="similarity">
    <text evidence="13">Belongs to the class-I aminoacyl-tRNA synthetase family. MetG type 2A subfamily.</text>
</comment>
<sequence length="648" mass="73270">MTTYITTPIYYVNAQPHLGHAYTTIIADTYSRFKRLCGDEVRFQTGTDEHGDKIVEAAARENVEPRAYADRIAGMFRQTWPLLNVDYDRFIRTTESDHIRTVRSILQKVYDAGDIYFDSYSGLYCTGCERFLIERELIDGKCPDHQVAPKEITEENYFFRMSRYQQPLIDHIKAHPEFITPERYRNEVLSFLSEPLEDLCISRPTSRLTWGIPLPFDDRFVTYVWFDALINYLTGIGYPDGPDYVHWWSGAEHLIAKDILKPHAIYWPTMLLAAGVPLYRKLHVHGYWNIENTKMSKSLGNVIRPGQLVELYGLDTVRYFLLREMVFGLDASFSGEAIIARRNADLANDLGNLFSRSLSMITKYFGGMIPAATVLEETDRALQDRARAMLDDYRRQMDDFAFHRGLQAVWEFVGAANRYIVQNEPWALAKQPERRARLETVLYHLTESLRLLALVLQPVMPETAGKMQAALGLDGDTPLMRTLTEGGSWGKMPAGAKIGTLASLFPRIDTVDEPGEVRTNRSKKKKTEPGALPAFEADLLDIKRFQEIDVRAARIVAAERIEKSERLLKLTVLAPEERTVVAGVAGSYRPEELVGLTVVLVANLKPATLMGVTSQGMVLAAKEKDENGVQRFTLATLSPDVAPGSKVA</sequence>
<dbReference type="InterPro" id="IPR014758">
    <property type="entry name" value="Met-tRNA_synth"/>
</dbReference>
<feature type="binding site" evidence="13">
    <location>
        <position position="142"/>
    </location>
    <ligand>
        <name>Zn(2+)</name>
        <dbReference type="ChEBI" id="CHEBI:29105"/>
    </ligand>
</feature>
<dbReference type="Gene3D" id="1.10.730.10">
    <property type="entry name" value="Isoleucyl-tRNA Synthetase, Domain 1"/>
    <property type="match status" value="1"/>
</dbReference>
<evidence type="ECO:0000256" key="9">
    <source>
        <dbReference type="ARBA" id="ARBA00022884"/>
    </source>
</evidence>
<dbReference type="PRINTS" id="PR01041">
    <property type="entry name" value="TRNASYNTHMET"/>
</dbReference>
<dbReference type="SUPFAM" id="SSF47323">
    <property type="entry name" value="Anticodon-binding domain of a subclass of class I aminoacyl-tRNA synthetases"/>
    <property type="match status" value="1"/>
</dbReference>
<dbReference type="InterPro" id="IPR015413">
    <property type="entry name" value="Methionyl/Leucyl_tRNA_Synth"/>
</dbReference>
<dbReference type="Pfam" id="PF19303">
    <property type="entry name" value="Anticodon_3"/>
    <property type="match status" value="1"/>
</dbReference>
<evidence type="ECO:0000313" key="15">
    <source>
        <dbReference type="EMBL" id="SHH67232.1"/>
    </source>
</evidence>
<dbReference type="NCBIfam" id="NF008900">
    <property type="entry name" value="PRK12267.1"/>
    <property type="match status" value="1"/>
</dbReference>
<dbReference type="InterPro" id="IPR012340">
    <property type="entry name" value="NA-bd_OB-fold"/>
</dbReference>
<comment type="subunit">
    <text evidence="3 13">Homodimer.</text>
</comment>
<dbReference type="SUPFAM" id="SSF50249">
    <property type="entry name" value="Nucleic acid-binding proteins"/>
    <property type="match status" value="1"/>
</dbReference>
<dbReference type="GO" id="GO:0000049">
    <property type="term" value="F:tRNA binding"/>
    <property type="evidence" value="ECO:0007669"/>
    <property type="project" value="UniProtKB-UniRule"/>
</dbReference>
<evidence type="ECO:0000256" key="4">
    <source>
        <dbReference type="ARBA" id="ARBA00022490"/>
    </source>
</evidence>
<dbReference type="FunFam" id="1.10.730.10:FF:000026">
    <property type="entry name" value="Methionine--tRNA ligase"/>
    <property type="match status" value="1"/>
</dbReference>
<dbReference type="Gene3D" id="2.170.220.10">
    <property type="match status" value="1"/>
</dbReference>
<keyword evidence="7 13" id="KW-0547">Nucleotide-binding</keyword>
<keyword evidence="10 13" id="KW-0648">Protein biosynthesis</keyword>
<dbReference type="AlphaFoldDB" id="A0A1M5UW75"/>
<evidence type="ECO:0000256" key="1">
    <source>
        <dbReference type="ARBA" id="ARBA00003314"/>
    </source>
</evidence>
<dbReference type="EMBL" id="FQXS01000006">
    <property type="protein sequence ID" value="SHH67232.1"/>
    <property type="molecule type" value="Genomic_DNA"/>
</dbReference>
<dbReference type="HAMAP" id="MF_01228">
    <property type="entry name" value="Met_tRNA_synth_type2"/>
    <property type="match status" value="1"/>
</dbReference>
<protein>
    <recommendedName>
        <fullName evidence="13">Methionine--tRNA ligase</fullName>
        <ecNumber evidence="13">6.1.1.10</ecNumber>
    </recommendedName>
    <alternativeName>
        <fullName evidence="13">Methionyl-tRNA synthetase</fullName>
        <shortName evidence="13">MetRS</shortName>
    </alternativeName>
</protein>
<keyword evidence="13" id="KW-0479">Metal-binding</keyword>
<dbReference type="GO" id="GO:0046872">
    <property type="term" value="F:metal ion binding"/>
    <property type="evidence" value="ECO:0007669"/>
    <property type="project" value="UniProtKB-KW"/>
</dbReference>
<dbReference type="PROSITE" id="PS50886">
    <property type="entry name" value="TRBD"/>
    <property type="match status" value="1"/>
</dbReference>
<dbReference type="PANTHER" id="PTHR43326">
    <property type="entry name" value="METHIONYL-TRNA SYNTHETASE"/>
    <property type="match status" value="1"/>
</dbReference>
<comment type="subcellular location">
    <subcellularLocation>
        <location evidence="2 13">Cytoplasm</location>
    </subcellularLocation>
</comment>
<dbReference type="GO" id="GO:0006431">
    <property type="term" value="P:methionyl-tRNA aminoacylation"/>
    <property type="evidence" value="ECO:0007669"/>
    <property type="project" value="UniProtKB-UniRule"/>
</dbReference>
<dbReference type="SUPFAM" id="SSF52374">
    <property type="entry name" value="Nucleotidylyl transferase"/>
    <property type="match status" value="1"/>
</dbReference>
<dbReference type="InterPro" id="IPR033911">
    <property type="entry name" value="MetRS_core"/>
</dbReference>
<comment type="caution">
    <text evidence="13">Lacks conserved residue(s) required for the propagation of feature annotation.</text>
</comment>
<dbReference type="Gene3D" id="3.40.50.620">
    <property type="entry name" value="HUPs"/>
    <property type="match status" value="1"/>
</dbReference>
<feature type="binding site" evidence="13">
    <location>
        <position position="145"/>
    </location>
    <ligand>
        <name>Zn(2+)</name>
        <dbReference type="ChEBI" id="CHEBI:29105"/>
    </ligand>
</feature>
<evidence type="ECO:0000256" key="6">
    <source>
        <dbReference type="ARBA" id="ARBA00022598"/>
    </source>
</evidence>
<comment type="cofactor">
    <cofactor evidence="13">
        <name>Zn(2+)</name>
        <dbReference type="ChEBI" id="CHEBI:29105"/>
    </cofactor>
    <text evidence="13">Binds 1 zinc ion per subunit.</text>
</comment>
<reference evidence="15 16" key="1">
    <citation type="submission" date="2016-11" db="EMBL/GenBank/DDBJ databases">
        <authorList>
            <person name="Jaros S."/>
            <person name="Januszkiewicz K."/>
            <person name="Wedrychowicz H."/>
        </authorList>
    </citation>
    <scope>NUCLEOTIDE SEQUENCE [LARGE SCALE GENOMIC DNA]</scope>
    <source>
        <strain evidence="15 16">DSM 9705</strain>
    </source>
</reference>
<keyword evidence="5 13" id="KW-0820">tRNA-binding</keyword>
<dbReference type="InterPro" id="IPR009080">
    <property type="entry name" value="tRNAsynth_Ia_anticodon-bd"/>
</dbReference>
<keyword evidence="8 13" id="KW-0067">ATP-binding</keyword>
<keyword evidence="9 13" id="KW-0694">RNA-binding</keyword>
<dbReference type="EC" id="6.1.1.10" evidence="13"/>
<dbReference type="InterPro" id="IPR002547">
    <property type="entry name" value="tRNA-bd_dom"/>
</dbReference>
<evidence type="ECO:0000256" key="12">
    <source>
        <dbReference type="ARBA" id="ARBA00047364"/>
    </source>
</evidence>
<evidence type="ECO:0000313" key="16">
    <source>
        <dbReference type="Proteomes" id="UP000184139"/>
    </source>
</evidence>
<dbReference type="Gene3D" id="2.40.50.140">
    <property type="entry name" value="Nucleic acid-binding proteins"/>
    <property type="match status" value="1"/>
</dbReference>
<evidence type="ECO:0000256" key="8">
    <source>
        <dbReference type="ARBA" id="ARBA00022840"/>
    </source>
</evidence>
<dbReference type="InterPro" id="IPR004495">
    <property type="entry name" value="Met-tRNA-synth_bsu_C"/>
</dbReference>
<dbReference type="Proteomes" id="UP000184139">
    <property type="component" value="Unassembled WGS sequence"/>
</dbReference>
<keyword evidence="11 13" id="KW-0030">Aminoacyl-tRNA synthetase</keyword>
<evidence type="ECO:0000256" key="2">
    <source>
        <dbReference type="ARBA" id="ARBA00004496"/>
    </source>
</evidence>